<keyword evidence="2" id="KW-1185">Reference proteome</keyword>
<dbReference type="InterPro" id="IPR050230">
    <property type="entry name" value="CALM/Myosin/TropC-like"/>
</dbReference>
<dbReference type="EMBL" id="CAJQZP010000312">
    <property type="protein sequence ID" value="CAG4956080.1"/>
    <property type="molecule type" value="Genomic_DNA"/>
</dbReference>
<dbReference type="Proteomes" id="UP000691718">
    <property type="component" value="Unassembled WGS sequence"/>
</dbReference>
<dbReference type="OrthoDB" id="5975176at2759"/>
<proteinExistence type="predicted"/>
<name>A0A8S3WFD8_PARAO</name>
<accession>A0A8S3WFD8</accession>
<sequence>MNTSKQVSKVKRFHRREFYYPSYGEVMAVVEKLKNYFPRVLTKEQVLIILDKWVIEANIKHELKLAYRIFDSESRNYLDLDEIRLIVTEFGEPFNENETLELLRDANIRGDGNVFYEDFVDSLFNLAPELSEIKAKYLFEDPNEDPSV</sequence>
<dbReference type="GO" id="GO:0016460">
    <property type="term" value="C:myosin II complex"/>
    <property type="evidence" value="ECO:0007669"/>
    <property type="project" value="TreeGrafter"/>
</dbReference>
<dbReference type="FunFam" id="1.10.238.10:FF:000001">
    <property type="entry name" value="Calmodulin 1"/>
    <property type="match status" value="1"/>
</dbReference>
<gene>
    <name evidence="1" type="ORF">PAPOLLO_LOCUS5458</name>
</gene>
<evidence type="ECO:0000313" key="1">
    <source>
        <dbReference type="EMBL" id="CAG4956080.1"/>
    </source>
</evidence>
<evidence type="ECO:0000313" key="2">
    <source>
        <dbReference type="Proteomes" id="UP000691718"/>
    </source>
</evidence>
<dbReference type="PANTHER" id="PTHR23048:SF0">
    <property type="entry name" value="CALMODULIN LIKE 3"/>
    <property type="match status" value="1"/>
</dbReference>
<dbReference type="PANTHER" id="PTHR23048">
    <property type="entry name" value="MYOSIN LIGHT CHAIN 1, 3"/>
    <property type="match status" value="1"/>
</dbReference>
<protein>
    <submittedName>
        <fullName evidence="1">(apollo) hypothetical protein</fullName>
    </submittedName>
</protein>
<dbReference type="AlphaFoldDB" id="A0A8S3WFD8"/>
<comment type="caution">
    <text evidence="1">The sequence shown here is derived from an EMBL/GenBank/DDBJ whole genome shotgun (WGS) entry which is preliminary data.</text>
</comment>
<organism evidence="1 2">
    <name type="scientific">Parnassius apollo</name>
    <name type="common">Apollo butterfly</name>
    <name type="synonym">Papilio apollo</name>
    <dbReference type="NCBI Taxonomy" id="110799"/>
    <lineage>
        <taxon>Eukaryota</taxon>
        <taxon>Metazoa</taxon>
        <taxon>Ecdysozoa</taxon>
        <taxon>Arthropoda</taxon>
        <taxon>Hexapoda</taxon>
        <taxon>Insecta</taxon>
        <taxon>Pterygota</taxon>
        <taxon>Neoptera</taxon>
        <taxon>Endopterygota</taxon>
        <taxon>Lepidoptera</taxon>
        <taxon>Glossata</taxon>
        <taxon>Ditrysia</taxon>
        <taxon>Papilionoidea</taxon>
        <taxon>Papilionidae</taxon>
        <taxon>Parnassiinae</taxon>
        <taxon>Parnassini</taxon>
        <taxon>Parnassius</taxon>
        <taxon>Parnassius</taxon>
    </lineage>
</organism>
<reference evidence="1" key="1">
    <citation type="submission" date="2021-04" db="EMBL/GenBank/DDBJ databases">
        <authorList>
            <person name="Tunstrom K."/>
        </authorList>
    </citation>
    <scope>NUCLEOTIDE SEQUENCE</scope>
</reference>